<name>A0ABX2GQS9_9FIRM</name>
<dbReference type="SUPFAM" id="SSF46955">
    <property type="entry name" value="Putative DNA-binding domain"/>
    <property type="match status" value="1"/>
</dbReference>
<feature type="domain" description="HTH merR-type" evidence="2">
    <location>
        <begin position="1"/>
        <end position="70"/>
    </location>
</feature>
<comment type="caution">
    <text evidence="3">The sequence shown here is derived from an EMBL/GenBank/DDBJ whole genome shotgun (WGS) entry which is preliminary data.</text>
</comment>
<dbReference type="InterPro" id="IPR009061">
    <property type="entry name" value="DNA-bd_dom_put_sf"/>
</dbReference>
<dbReference type="Proteomes" id="UP000822152">
    <property type="component" value="Unassembled WGS sequence"/>
</dbReference>
<dbReference type="RefSeq" id="WP_173743876.1">
    <property type="nucleotide sequence ID" value="NZ_JAAIPF010000028.1"/>
</dbReference>
<evidence type="ECO:0000313" key="4">
    <source>
        <dbReference type="Proteomes" id="UP000822152"/>
    </source>
</evidence>
<reference evidence="3 4" key="1">
    <citation type="journal article" date="2020" name="Cell Host Microbe">
        <title>Functional and Genomic Variation between Human-Derived Isolates of Lachnospiraceae Reveals Inter- and Intra-Species Diversity.</title>
        <authorList>
            <person name="Sorbara M.T."/>
            <person name="Littmann E.R."/>
            <person name="Fontana E."/>
            <person name="Moody T.U."/>
            <person name="Kohout C.E."/>
            <person name="Gjonbalaj M."/>
            <person name="Eaton V."/>
            <person name="Seok R."/>
            <person name="Leiner I.M."/>
            <person name="Pamer E.G."/>
        </authorList>
    </citation>
    <scope>NUCLEOTIDE SEQUENCE [LARGE SCALE GENOMIC DNA]</scope>
    <source>
        <strain evidence="3 4">MSK.20.11</strain>
    </source>
</reference>
<organism evidence="3 4">
    <name type="scientific">Blautia wexlerae</name>
    <dbReference type="NCBI Taxonomy" id="418240"/>
    <lineage>
        <taxon>Bacteria</taxon>
        <taxon>Bacillati</taxon>
        <taxon>Bacillota</taxon>
        <taxon>Clostridia</taxon>
        <taxon>Lachnospirales</taxon>
        <taxon>Lachnospiraceae</taxon>
        <taxon>Blautia</taxon>
    </lineage>
</organism>
<dbReference type="Gene3D" id="1.10.1660.10">
    <property type="match status" value="1"/>
</dbReference>
<protein>
    <submittedName>
        <fullName evidence="3">MerR family transcriptional regulator</fullName>
    </submittedName>
</protein>
<proteinExistence type="predicted"/>
<dbReference type="PANTHER" id="PTHR30204:SF83">
    <property type="entry name" value="TRANSCRIPTIONAL REGULATOR, MERR FAMILY"/>
    <property type="match status" value="1"/>
</dbReference>
<keyword evidence="4" id="KW-1185">Reference proteome</keyword>
<dbReference type="InterPro" id="IPR000551">
    <property type="entry name" value="MerR-type_HTH_dom"/>
</dbReference>
<dbReference type="Pfam" id="PF13411">
    <property type="entry name" value="MerR_1"/>
    <property type="match status" value="1"/>
</dbReference>
<dbReference type="InterPro" id="IPR047057">
    <property type="entry name" value="MerR_fam"/>
</dbReference>
<accession>A0ABX2GQS9</accession>
<evidence type="ECO:0000256" key="1">
    <source>
        <dbReference type="ARBA" id="ARBA00023125"/>
    </source>
</evidence>
<gene>
    <name evidence="3" type="ORF">G4952_11935</name>
</gene>
<dbReference type="SMART" id="SM00422">
    <property type="entry name" value="HTH_MERR"/>
    <property type="match status" value="1"/>
</dbReference>
<dbReference type="PROSITE" id="PS50937">
    <property type="entry name" value="HTH_MERR_2"/>
    <property type="match status" value="1"/>
</dbReference>
<dbReference type="EMBL" id="JAAIPF010000028">
    <property type="protein sequence ID" value="NSF74503.1"/>
    <property type="molecule type" value="Genomic_DNA"/>
</dbReference>
<evidence type="ECO:0000259" key="2">
    <source>
        <dbReference type="PROSITE" id="PS50937"/>
    </source>
</evidence>
<keyword evidence="1" id="KW-0238">DNA-binding</keyword>
<evidence type="ECO:0000313" key="3">
    <source>
        <dbReference type="EMBL" id="NSF74503.1"/>
    </source>
</evidence>
<dbReference type="CDD" id="cd01109">
    <property type="entry name" value="HTH_YyaN"/>
    <property type="match status" value="1"/>
</dbReference>
<sequence length="132" mass="15448">MFSMKQACEQTNLPYETLKFYCNQGLIPNVKRNSNNYRIFDENDIAWINSLNCLRNCGMSISEMKDYIKLCLEGESTIPERKEILAIKRQSLLEQQKLIQESIDYIDWKQGFYDDVLSGKIEYISNLKAADN</sequence>
<dbReference type="PANTHER" id="PTHR30204">
    <property type="entry name" value="REDOX-CYCLING DRUG-SENSING TRANSCRIPTIONAL ACTIVATOR SOXR"/>
    <property type="match status" value="1"/>
</dbReference>